<evidence type="ECO:0000256" key="3">
    <source>
        <dbReference type="ARBA" id="ARBA00022989"/>
    </source>
</evidence>
<dbReference type="GO" id="GO:0016020">
    <property type="term" value="C:membrane"/>
    <property type="evidence" value="ECO:0007669"/>
    <property type="project" value="UniProtKB-SubCell"/>
</dbReference>
<dbReference type="HOGENOM" id="CLU_019101_0_1_1"/>
<comment type="subcellular location">
    <subcellularLocation>
        <location evidence="1">Membrane</location>
        <topology evidence="1">Multi-pass membrane protein</topology>
    </subcellularLocation>
</comment>
<reference evidence="10" key="1">
    <citation type="journal article" date="2013" name="Genome Announc.">
        <title>Draft genome sequence of the ascomycete Phaeoacremonium aleophilum strain UCR-PA7, a causal agent of the esca disease complex in grapevines.</title>
        <authorList>
            <person name="Blanco-Ulate B."/>
            <person name="Rolshausen P."/>
            <person name="Cantu D."/>
        </authorList>
    </citation>
    <scope>NUCLEOTIDE SEQUENCE [LARGE SCALE GENOMIC DNA]</scope>
    <source>
        <strain evidence="10">UCR-PA7</strain>
    </source>
</reference>
<keyword evidence="2 7" id="KW-0812">Transmembrane</keyword>
<comment type="similarity">
    <text evidence="5">Belongs to the SAT4 family.</text>
</comment>
<dbReference type="eggNOG" id="ENOG502SHM6">
    <property type="taxonomic scope" value="Eukaryota"/>
</dbReference>
<feature type="transmembrane region" description="Helical" evidence="7">
    <location>
        <begin position="20"/>
        <end position="41"/>
    </location>
</feature>
<keyword evidence="10" id="KW-1185">Reference proteome</keyword>
<feature type="region of interest" description="Disordered" evidence="6">
    <location>
        <begin position="256"/>
        <end position="275"/>
    </location>
</feature>
<evidence type="ECO:0000256" key="6">
    <source>
        <dbReference type="SAM" id="MobiDB-lite"/>
    </source>
</evidence>
<keyword evidence="3 7" id="KW-1133">Transmembrane helix</keyword>
<feature type="transmembrane region" description="Helical" evidence="7">
    <location>
        <begin position="152"/>
        <end position="177"/>
    </location>
</feature>
<evidence type="ECO:0000256" key="7">
    <source>
        <dbReference type="SAM" id="Phobius"/>
    </source>
</evidence>
<dbReference type="Pfam" id="PF20684">
    <property type="entry name" value="Fung_rhodopsin"/>
    <property type="match status" value="1"/>
</dbReference>
<evidence type="ECO:0000313" key="9">
    <source>
        <dbReference type="EMBL" id="EOO02314.1"/>
    </source>
</evidence>
<feature type="transmembrane region" description="Helical" evidence="7">
    <location>
        <begin position="53"/>
        <end position="72"/>
    </location>
</feature>
<feature type="domain" description="Rhodopsin" evidence="8">
    <location>
        <begin position="22"/>
        <end position="211"/>
    </location>
</feature>
<dbReference type="Proteomes" id="UP000014074">
    <property type="component" value="Unassembled WGS sequence"/>
</dbReference>
<dbReference type="RefSeq" id="XP_007912959.1">
    <property type="nucleotide sequence ID" value="XM_007914768.1"/>
</dbReference>
<accession>R8BSL1</accession>
<evidence type="ECO:0000256" key="2">
    <source>
        <dbReference type="ARBA" id="ARBA00022692"/>
    </source>
</evidence>
<dbReference type="InterPro" id="IPR052337">
    <property type="entry name" value="SAT4-like"/>
</dbReference>
<dbReference type="PANTHER" id="PTHR33048:SF105">
    <property type="match status" value="1"/>
</dbReference>
<evidence type="ECO:0000256" key="1">
    <source>
        <dbReference type="ARBA" id="ARBA00004141"/>
    </source>
</evidence>
<name>R8BSL1_PHAM7</name>
<dbReference type="InterPro" id="IPR049326">
    <property type="entry name" value="Rhodopsin_dom_fungi"/>
</dbReference>
<evidence type="ECO:0000259" key="8">
    <source>
        <dbReference type="Pfam" id="PF20684"/>
    </source>
</evidence>
<dbReference type="GeneID" id="19322419"/>
<dbReference type="KEGG" id="tmn:UCRPA7_2195"/>
<sequence>MTTSYGLPLVVGSKIQVVGWTSYTVLICILKMALLVFYIRLTEGLGRTYRIRIYAGIALVAATFVASVLTIYTACRPFERYWQINPNPGGKSSDVILQNPTNASLFPDLCQGAVSKAIVWVTFASSVVTDIYLIMIPLPMLWGTSLKLVKKIASTVVLGAGIFVLVCSMLKTIFVYIDPVNGAQLAGEWGTREAFVSVATTNLPMLFPLLRSCESEERIINNVKMQDLKVYAGSATSADKPSNGIVVSNEFQITEDRTSQNGEQNAQRAHEPCMR</sequence>
<evidence type="ECO:0000256" key="4">
    <source>
        <dbReference type="ARBA" id="ARBA00023136"/>
    </source>
</evidence>
<dbReference type="EMBL" id="KB932927">
    <property type="protein sequence ID" value="EOO02314.1"/>
    <property type="molecule type" value="Genomic_DNA"/>
</dbReference>
<feature type="transmembrane region" description="Helical" evidence="7">
    <location>
        <begin position="117"/>
        <end position="140"/>
    </location>
</feature>
<evidence type="ECO:0000256" key="5">
    <source>
        <dbReference type="ARBA" id="ARBA00038359"/>
    </source>
</evidence>
<proteinExistence type="inferred from homology"/>
<dbReference type="OrthoDB" id="2988756at2759"/>
<dbReference type="AlphaFoldDB" id="R8BSL1"/>
<organism evidence="9 10">
    <name type="scientific">Phaeoacremonium minimum (strain UCR-PA7)</name>
    <name type="common">Esca disease fungus</name>
    <name type="synonym">Togninia minima</name>
    <dbReference type="NCBI Taxonomy" id="1286976"/>
    <lineage>
        <taxon>Eukaryota</taxon>
        <taxon>Fungi</taxon>
        <taxon>Dikarya</taxon>
        <taxon>Ascomycota</taxon>
        <taxon>Pezizomycotina</taxon>
        <taxon>Sordariomycetes</taxon>
        <taxon>Sordariomycetidae</taxon>
        <taxon>Togniniales</taxon>
        <taxon>Togniniaceae</taxon>
        <taxon>Phaeoacremonium</taxon>
    </lineage>
</organism>
<protein>
    <recommendedName>
        <fullName evidence="8">Rhodopsin domain-containing protein</fullName>
    </recommendedName>
</protein>
<keyword evidence="4 7" id="KW-0472">Membrane</keyword>
<evidence type="ECO:0000313" key="10">
    <source>
        <dbReference type="Proteomes" id="UP000014074"/>
    </source>
</evidence>
<gene>
    <name evidence="9" type="ORF">UCRPA7_2195</name>
</gene>
<dbReference type="PANTHER" id="PTHR33048">
    <property type="entry name" value="PTH11-LIKE INTEGRAL MEMBRANE PROTEIN (AFU_ORTHOLOGUE AFUA_5G11245)"/>
    <property type="match status" value="1"/>
</dbReference>